<dbReference type="RefSeq" id="WP_272163516.1">
    <property type="nucleotide sequence ID" value="NZ_CP116507.1"/>
</dbReference>
<name>A0AAE9XF87_9ENTE</name>
<gene>
    <name evidence="3" type="ORF">PML95_02440</name>
</gene>
<keyword evidence="1" id="KW-0472">Membrane</keyword>
<sequence>MNNEQKQNKEFLKKGRGNIQVHKRTKNVTYLSLLILSFLLVYHDSLPVKANTVMSTVGTATANVSQVQQVTIEKRRLDSYVTSVRGLDPNVVRSYVKEIQSATSLAELNAIEMAIQNDVAAIPYEQYDQQASDRLNDLVNQERVNQGFTAFKVDKSHRDMQEGARIRAREISQRPTHQRPDGSKFYTAIPTTDGNHYTYFSEAVYRGPAPFVHEETAAIAFKAWMNSEGHRRILMKDRSDLYMTTAFYTDSATGRMHAVLMTYKVK</sequence>
<dbReference type="InterPro" id="IPR035940">
    <property type="entry name" value="CAP_sf"/>
</dbReference>
<protein>
    <recommendedName>
        <fullName evidence="2">SCP domain-containing protein</fullName>
    </recommendedName>
</protein>
<evidence type="ECO:0000313" key="3">
    <source>
        <dbReference type="EMBL" id="WCG23117.1"/>
    </source>
</evidence>
<dbReference type="AlphaFoldDB" id="A0AAE9XF87"/>
<evidence type="ECO:0000259" key="2">
    <source>
        <dbReference type="Pfam" id="PF00188"/>
    </source>
</evidence>
<dbReference type="Proteomes" id="UP001179600">
    <property type="component" value="Chromosome"/>
</dbReference>
<organism evidence="3 4">
    <name type="scientific">Vagococcus lutrae</name>
    <dbReference type="NCBI Taxonomy" id="81947"/>
    <lineage>
        <taxon>Bacteria</taxon>
        <taxon>Bacillati</taxon>
        <taxon>Bacillota</taxon>
        <taxon>Bacilli</taxon>
        <taxon>Lactobacillales</taxon>
        <taxon>Enterococcaceae</taxon>
        <taxon>Vagococcus</taxon>
    </lineage>
</organism>
<reference evidence="3" key="1">
    <citation type="submission" date="2023-01" db="EMBL/GenBank/DDBJ databases">
        <title>Oxazolidinone resistance genes in florfenicol resistant enterococci from beef cattle and veal calves at slaughter.</title>
        <authorList>
            <person name="Biggel M."/>
        </authorList>
    </citation>
    <scope>NUCLEOTIDE SEQUENCE</scope>
    <source>
        <strain evidence="3">K204-1</strain>
    </source>
</reference>
<dbReference type="EMBL" id="CP116507">
    <property type="protein sequence ID" value="WCG23117.1"/>
    <property type="molecule type" value="Genomic_DNA"/>
</dbReference>
<evidence type="ECO:0000313" key="4">
    <source>
        <dbReference type="Proteomes" id="UP001179600"/>
    </source>
</evidence>
<keyword evidence="1" id="KW-0812">Transmembrane</keyword>
<feature type="domain" description="SCP" evidence="2">
    <location>
        <begin position="137"/>
        <end position="239"/>
    </location>
</feature>
<dbReference type="InterPro" id="IPR014044">
    <property type="entry name" value="CAP_dom"/>
</dbReference>
<evidence type="ECO:0000256" key="1">
    <source>
        <dbReference type="SAM" id="Phobius"/>
    </source>
</evidence>
<accession>A0AAE9XF87</accession>
<proteinExistence type="predicted"/>
<dbReference type="Gene3D" id="3.40.33.10">
    <property type="entry name" value="CAP"/>
    <property type="match status" value="1"/>
</dbReference>
<feature type="transmembrane region" description="Helical" evidence="1">
    <location>
        <begin position="28"/>
        <end position="46"/>
    </location>
</feature>
<dbReference type="Pfam" id="PF00188">
    <property type="entry name" value="CAP"/>
    <property type="match status" value="1"/>
</dbReference>
<keyword evidence="1" id="KW-1133">Transmembrane helix</keyword>